<dbReference type="EMBL" id="PUHR01000133">
    <property type="protein sequence ID" value="KAG0663271.1"/>
    <property type="molecule type" value="Genomic_DNA"/>
</dbReference>
<evidence type="ECO:0000256" key="1">
    <source>
        <dbReference type="RuleBase" id="RU363082"/>
    </source>
</evidence>
<keyword evidence="1" id="KW-0249">Electron transport</keyword>
<gene>
    <name evidence="2" type="ORF">C6P45_000876</name>
</gene>
<keyword evidence="3" id="KW-1185">Reference proteome</keyword>
<keyword evidence="1" id="KW-0813">Transport</keyword>
<dbReference type="Proteomes" id="UP000750334">
    <property type="component" value="Unassembled WGS sequence"/>
</dbReference>
<evidence type="ECO:0000313" key="2">
    <source>
        <dbReference type="EMBL" id="KAG0663271.1"/>
    </source>
</evidence>
<name>A0A9P6W478_MAUEX</name>
<comment type="caution">
    <text evidence="2">The sequence shown here is derived from an EMBL/GenBank/DDBJ whole genome shotgun (WGS) entry which is preliminary data.</text>
</comment>
<dbReference type="OrthoDB" id="429967at2759"/>
<dbReference type="Gene3D" id="3.40.30.10">
    <property type="entry name" value="Glutaredoxin"/>
    <property type="match status" value="1"/>
</dbReference>
<dbReference type="AlphaFoldDB" id="A0A9P6W478"/>
<dbReference type="InterPro" id="IPR052565">
    <property type="entry name" value="Glutaredoxin-like_YDR286C"/>
</dbReference>
<proteinExistence type="inferred from homology"/>
<evidence type="ECO:0000313" key="3">
    <source>
        <dbReference type="Proteomes" id="UP000750334"/>
    </source>
</evidence>
<dbReference type="PANTHER" id="PTHR33558">
    <property type="entry name" value="GLUTAREDOXIN-LIKE PROTEIN C5ORF63 HOMOLOG"/>
    <property type="match status" value="1"/>
</dbReference>
<dbReference type="InterPro" id="IPR008554">
    <property type="entry name" value="Glutaredoxin-like"/>
</dbReference>
<dbReference type="PANTHER" id="PTHR33558:SF1">
    <property type="entry name" value="GLUTAREDOXIN-LIKE PROTEIN C5ORF63 HOMOLOG"/>
    <property type="match status" value="1"/>
</dbReference>
<dbReference type="SUPFAM" id="SSF52833">
    <property type="entry name" value="Thioredoxin-like"/>
    <property type="match status" value="1"/>
</dbReference>
<organism evidence="2 3">
    <name type="scientific">Maudiozyma exigua</name>
    <name type="common">Yeast</name>
    <name type="synonym">Kazachstania exigua</name>
    <dbReference type="NCBI Taxonomy" id="34358"/>
    <lineage>
        <taxon>Eukaryota</taxon>
        <taxon>Fungi</taxon>
        <taxon>Dikarya</taxon>
        <taxon>Ascomycota</taxon>
        <taxon>Saccharomycotina</taxon>
        <taxon>Saccharomycetes</taxon>
        <taxon>Saccharomycetales</taxon>
        <taxon>Saccharomycetaceae</taxon>
        <taxon>Maudiozyma</taxon>
    </lineage>
</organism>
<sequence length="121" mass="14238">MIYSRFVAKRVFHSGIKLSNYENLKLTFFSKPQCGLCEEAKEVIDDTFTGPEFARYDLSSSMETVNINKDPIWWKKYCFDIPVLHIEDKNDPSTLRVIMHHFREDELADTIKKFKKIIKSA</sequence>
<protein>
    <recommendedName>
        <fullName evidence="1">Glutaredoxin-like protein</fullName>
    </recommendedName>
</protein>
<dbReference type="InterPro" id="IPR036249">
    <property type="entry name" value="Thioredoxin-like_sf"/>
</dbReference>
<comment type="similarity">
    <text evidence="1">Belongs to the glutaredoxin family.</text>
</comment>
<dbReference type="Pfam" id="PF05768">
    <property type="entry name" value="Glrx-like"/>
    <property type="match status" value="1"/>
</dbReference>
<accession>A0A9P6W478</accession>
<reference evidence="2 3" key="1">
    <citation type="submission" date="2020-11" db="EMBL/GenBank/DDBJ databases">
        <title>Kefir isolates.</title>
        <authorList>
            <person name="Marcisauskas S."/>
            <person name="Kim Y."/>
            <person name="Blasche S."/>
        </authorList>
    </citation>
    <scope>NUCLEOTIDE SEQUENCE [LARGE SCALE GENOMIC DNA]</scope>
    <source>
        <strain evidence="2 3">OG2</strain>
    </source>
</reference>